<proteinExistence type="predicted"/>
<dbReference type="Gene3D" id="3.40.50.1820">
    <property type="entry name" value="alpha/beta hydrolase"/>
    <property type="match status" value="1"/>
</dbReference>
<evidence type="ECO:0000313" key="1">
    <source>
        <dbReference type="EMBL" id="NUW42799.1"/>
    </source>
</evidence>
<protein>
    <recommendedName>
        <fullName evidence="3">Alpha/beta hydrolase</fullName>
    </recommendedName>
</protein>
<sequence length="86" mass="9512">MPAECYAGMDTETGAFGVHREPARYLAALTCPVPAVHDVPEAATWEVGLPGRHPRSRTVVWPQAGHFLHVERPSAFVDLMTSWWDA</sequence>
<organism evidence="1 2">
    <name type="scientific">Nonomuraea rhodomycinica</name>
    <dbReference type="NCBI Taxonomy" id="1712872"/>
    <lineage>
        <taxon>Bacteria</taxon>
        <taxon>Bacillati</taxon>
        <taxon>Actinomycetota</taxon>
        <taxon>Actinomycetes</taxon>
        <taxon>Streptosporangiales</taxon>
        <taxon>Streptosporangiaceae</taxon>
        <taxon>Nonomuraea</taxon>
    </lineage>
</organism>
<evidence type="ECO:0000313" key="2">
    <source>
        <dbReference type="Proteomes" id="UP000546126"/>
    </source>
</evidence>
<accession>A0A7Y6MDN0</accession>
<gene>
    <name evidence="1" type="ORF">HT134_22035</name>
</gene>
<dbReference type="SUPFAM" id="SSF53474">
    <property type="entry name" value="alpha/beta-Hydrolases"/>
    <property type="match status" value="1"/>
</dbReference>
<name>A0A7Y6MDN0_9ACTN</name>
<reference evidence="1 2" key="1">
    <citation type="submission" date="2020-06" db="EMBL/GenBank/DDBJ databases">
        <authorList>
            <person name="Chanama M."/>
        </authorList>
    </citation>
    <scope>NUCLEOTIDE SEQUENCE [LARGE SCALE GENOMIC DNA]</scope>
    <source>
        <strain evidence="1 2">TBRC6557</strain>
    </source>
</reference>
<dbReference type="RefSeq" id="WP_175602349.1">
    <property type="nucleotide sequence ID" value="NZ_JABWGO010000005.1"/>
</dbReference>
<dbReference type="InterPro" id="IPR029058">
    <property type="entry name" value="AB_hydrolase_fold"/>
</dbReference>
<dbReference type="AlphaFoldDB" id="A0A7Y6MDN0"/>
<evidence type="ECO:0008006" key="3">
    <source>
        <dbReference type="Google" id="ProtNLM"/>
    </source>
</evidence>
<dbReference type="Proteomes" id="UP000546126">
    <property type="component" value="Unassembled WGS sequence"/>
</dbReference>
<comment type="caution">
    <text evidence="1">The sequence shown here is derived from an EMBL/GenBank/DDBJ whole genome shotgun (WGS) entry which is preliminary data.</text>
</comment>
<keyword evidence="2" id="KW-1185">Reference proteome</keyword>
<dbReference type="EMBL" id="JABWGO010000005">
    <property type="protein sequence ID" value="NUW42799.1"/>
    <property type="molecule type" value="Genomic_DNA"/>
</dbReference>